<proteinExistence type="inferred from homology"/>
<feature type="transmembrane region" description="Helical" evidence="8">
    <location>
        <begin position="171"/>
        <end position="192"/>
    </location>
</feature>
<protein>
    <recommendedName>
        <fullName evidence="8">Solute carrier organic anion transporter family member</fullName>
    </recommendedName>
</protein>
<dbReference type="GO" id="GO:0006811">
    <property type="term" value="P:monoatomic ion transport"/>
    <property type="evidence" value="ECO:0007669"/>
    <property type="project" value="UniProtKB-KW"/>
</dbReference>
<dbReference type="SUPFAM" id="SSF100895">
    <property type="entry name" value="Kazal-type serine protease inhibitors"/>
    <property type="match status" value="1"/>
</dbReference>
<keyword evidence="3" id="KW-1003">Cell membrane</keyword>
<dbReference type="AlphaFoldDB" id="A0A7J7JQS0"/>
<dbReference type="FunFam" id="1.20.1250.20:FF:000392">
    <property type="entry name" value="Solute carrier organic anion transporter family member"/>
    <property type="match status" value="1"/>
</dbReference>
<dbReference type="InterPro" id="IPR002350">
    <property type="entry name" value="Kazal_dom"/>
</dbReference>
<dbReference type="OrthoDB" id="5062115at2759"/>
<dbReference type="PANTHER" id="PTHR11388">
    <property type="entry name" value="ORGANIC ANION TRANSPORTER"/>
    <property type="match status" value="1"/>
</dbReference>
<keyword evidence="8" id="KW-0813">Transport</keyword>
<feature type="domain" description="Kazal-like" evidence="10">
    <location>
        <begin position="490"/>
        <end position="551"/>
    </location>
</feature>
<comment type="subcellular location">
    <subcellularLocation>
        <location evidence="1 8">Cell membrane</location>
        <topology evidence="1 8">Multi-pass membrane protein</topology>
    </subcellularLocation>
</comment>
<comment type="similarity">
    <text evidence="2 8">Belongs to the organo anion transporter (TC 2.A.60) family.</text>
</comment>
<feature type="transmembrane region" description="Helical" evidence="8">
    <location>
        <begin position="578"/>
        <end position="602"/>
    </location>
</feature>
<evidence type="ECO:0000256" key="6">
    <source>
        <dbReference type="ARBA" id="ARBA00023136"/>
    </source>
</evidence>
<dbReference type="SUPFAM" id="SSF103473">
    <property type="entry name" value="MFS general substrate transporter"/>
    <property type="match status" value="2"/>
</dbReference>
<evidence type="ECO:0000256" key="1">
    <source>
        <dbReference type="ARBA" id="ARBA00004651"/>
    </source>
</evidence>
<dbReference type="Pfam" id="PF07648">
    <property type="entry name" value="Kazal_2"/>
    <property type="match status" value="1"/>
</dbReference>
<keyword evidence="8" id="KW-0406">Ion transport</keyword>
<dbReference type="Gene3D" id="3.30.60.30">
    <property type="match status" value="1"/>
</dbReference>
<evidence type="ECO:0000259" key="10">
    <source>
        <dbReference type="PROSITE" id="PS51465"/>
    </source>
</evidence>
<dbReference type="PROSITE" id="PS51465">
    <property type="entry name" value="KAZAL_2"/>
    <property type="match status" value="1"/>
</dbReference>
<feature type="transmembrane region" description="Helical" evidence="8">
    <location>
        <begin position="614"/>
        <end position="637"/>
    </location>
</feature>
<keyword evidence="6 8" id="KW-0472">Membrane</keyword>
<feature type="transmembrane region" description="Helical" evidence="8">
    <location>
        <begin position="132"/>
        <end position="151"/>
    </location>
</feature>
<dbReference type="Gene3D" id="1.20.1250.20">
    <property type="entry name" value="MFS general substrate transporter like domains"/>
    <property type="match status" value="1"/>
</dbReference>
<keyword evidence="4 8" id="KW-0812">Transmembrane</keyword>
<reference evidence="11" key="1">
    <citation type="submission" date="2020-06" db="EMBL/GenBank/DDBJ databases">
        <title>Draft genome of Bugula neritina, a colonial animal packing powerful symbionts and potential medicines.</title>
        <authorList>
            <person name="Rayko M."/>
        </authorList>
    </citation>
    <scope>NUCLEOTIDE SEQUENCE [LARGE SCALE GENOMIC DNA]</scope>
    <source>
        <strain evidence="11">Kwan_BN1</strain>
    </source>
</reference>
<evidence type="ECO:0000256" key="2">
    <source>
        <dbReference type="ARBA" id="ARBA00009657"/>
    </source>
</evidence>
<feature type="transmembrane region" description="Helical" evidence="8">
    <location>
        <begin position="382"/>
        <end position="405"/>
    </location>
</feature>
<organism evidence="11 12">
    <name type="scientific">Bugula neritina</name>
    <name type="common">Brown bryozoan</name>
    <name type="synonym">Sertularia neritina</name>
    <dbReference type="NCBI Taxonomy" id="10212"/>
    <lineage>
        <taxon>Eukaryota</taxon>
        <taxon>Metazoa</taxon>
        <taxon>Spiralia</taxon>
        <taxon>Lophotrochozoa</taxon>
        <taxon>Bryozoa</taxon>
        <taxon>Gymnolaemata</taxon>
        <taxon>Cheilostomatida</taxon>
        <taxon>Flustrina</taxon>
        <taxon>Buguloidea</taxon>
        <taxon>Bugulidae</taxon>
        <taxon>Bugula</taxon>
    </lineage>
</organism>
<feature type="transmembrane region" description="Helical" evidence="8">
    <location>
        <begin position="234"/>
        <end position="257"/>
    </location>
</feature>
<dbReference type="CDD" id="cd17403">
    <property type="entry name" value="MFS_SLCO4_OATP4"/>
    <property type="match status" value="1"/>
</dbReference>
<evidence type="ECO:0000313" key="12">
    <source>
        <dbReference type="Proteomes" id="UP000593567"/>
    </source>
</evidence>
<comment type="caution">
    <text evidence="11">The sequence shown here is derived from an EMBL/GenBank/DDBJ whole genome shotgun (WGS) entry which is preliminary data.</text>
</comment>
<feature type="transmembrane region" description="Helical" evidence="8">
    <location>
        <begin position="664"/>
        <end position="688"/>
    </location>
</feature>
<dbReference type="GO" id="GO:0016323">
    <property type="term" value="C:basolateral plasma membrane"/>
    <property type="evidence" value="ECO:0007669"/>
    <property type="project" value="TreeGrafter"/>
</dbReference>
<dbReference type="NCBIfam" id="TIGR00805">
    <property type="entry name" value="oat"/>
    <property type="match status" value="1"/>
</dbReference>
<feature type="transmembrane region" description="Helical" evidence="8">
    <location>
        <begin position="450"/>
        <end position="470"/>
    </location>
</feature>
<feature type="transmembrane region" description="Helical" evidence="8">
    <location>
        <begin position="417"/>
        <end position="438"/>
    </location>
</feature>
<gene>
    <name evidence="11" type="ORF">EB796_013704</name>
</gene>
<sequence>MENDNVEKESLPEEVRLLNNNQCHGAGPSTSSGTNSNTDSGIQDEEFLEQQSTLDKDKNVDVAIVSLPPLAKVPLVDPLEEVAQELSRRGSVASARSVLTVNDVEIDPADELCGWGPFSPAFCQGFRNPKWVLVWLSLAGMCQGMIVNGFVLNSISTLERRFDLKSSETGIIASGYDLASLVCLIPVSYFGGVSRKPHWVGVGVLIMSLGSIIFLLPHFTTGDCGRGLLSKYKYVFILGQLLHGAGATPLYTLGVSYLDDNLLPSATSLYVAIFYSLSILGPAVGFLLGGIFLNIHTDAASIDTATLQISTDSPKWVGAWWIGFIFSAAISFIVSLVLCGFPKYLPGRQSLMKLKVSEAHAGGASGAFTGSPREFPGMLKKLLLNPTFIFVSVAGTMEGLILSGFATFGPKFVQNQFSVSAGAIAVPAGGGGTFFGGWIIKHKDLKLKSIVKLCAVFAAISFFLCLGYLIQCNSSKFAGVNHPYMGESTISLNATCNAGCFCSPTMYNPVCGADQVIYYSPCHAGCTGAGISIPSEGKDTAKLYANCSCIEDKYVLDVEAGSQVQEGQCTSSCQLLPVFLLFFFGVTVFTFLASIPALSAILRSVPEYQKSFALGIQWLIVRAFGTIPAAPIIGRIIDYSCVLWQDDCGVNGSCYAYNNKRMGIYLMSAGLIVKFFSVLFLVLTYVVYKPQRSRDLTQLSSHLKLIS</sequence>
<dbReference type="Proteomes" id="UP000593567">
    <property type="component" value="Unassembled WGS sequence"/>
</dbReference>
<evidence type="ECO:0000256" key="7">
    <source>
        <dbReference type="ARBA" id="ARBA00023157"/>
    </source>
</evidence>
<dbReference type="GO" id="GO:0015347">
    <property type="term" value="F:sodium-independent organic anion transmembrane transporter activity"/>
    <property type="evidence" value="ECO:0007669"/>
    <property type="project" value="TreeGrafter"/>
</dbReference>
<dbReference type="PANTHER" id="PTHR11388:SF100">
    <property type="entry name" value="SOLUTE CARRIER ORGANIC ANION TRANSPORTER FAMILY MEMBER 4A1"/>
    <property type="match status" value="1"/>
</dbReference>
<evidence type="ECO:0000256" key="4">
    <source>
        <dbReference type="ARBA" id="ARBA00022692"/>
    </source>
</evidence>
<evidence type="ECO:0000256" key="9">
    <source>
        <dbReference type="SAM" id="MobiDB-lite"/>
    </source>
</evidence>
<dbReference type="InterPro" id="IPR004156">
    <property type="entry name" value="OATP"/>
</dbReference>
<evidence type="ECO:0000256" key="3">
    <source>
        <dbReference type="ARBA" id="ARBA00022475"/>
    </source>
</evidence>
<accession>A0A7J7JQS0</accession>
<dbReference type="InterPro" id="IPR036259">
    <property type="entry name" value="MFS_trans_sf"/>
</dbReference>
<feature type="compositionally biased region" description="Basic and acidic residues" evidence="9">
    <location>
        <begin position="1"/>
        <end position="16"/>
    </location>
</feature>
<feature type="transmembrane region" description="Helical" evidence="8">
    <location>
        <begin position="199"/>
        <end position="219"/>
    </location>
</feature>
<keyword evidence="5 8" id="KW-1133">Transmembrane helix</keyword>
<evidence type="ECO:0000256" key="8">
    <source>
        <dbReference type="RuleBase" id="RU362056"/>
    </source>
</evidence>
<evidence type="ECO:0000256" key="5">
    <source>
        <dbReference type="ARBA" id="ARBA00022989"/>
    </source>
</evidence>
<dbReference type="Pfam" id="PF03137">
    <property type="entry name" value="OATP"/>
    <property type="match status" value="1"/>
</dbReference>
<keyword evidence="7" id="KW-1015">Disulfide bond</keyword>
<name>A0A7J7JQS0_BUGNE</name>
<feature type="transmembrane region" description="Helical" evidence="8">
    <location>
        <begin position="269"/>
        <end position="293"/>
    </location>
</feature>
<dbReference type="EMBL" id="VXIV02002002">
    <property type="protein sequence ID" value="KAF6027984.1"/>
    <property type="molecule type" value="Genomic_DNA"/>
</dbReference>
<feature type="region of interest" description="Disordered" evidence="9">
    <location>
        <begin position="1"/>
        <end position="41"/>
    </location>
</feature>
<dbReference type="GO" id="GO:0043252">
    <property type="term" value="P:sodium-independent organic anion transport"/>
    <property type="evidence" value="ECO:0007669"/>
    <property type="project" value="TreeGrafter"/>
</dbReference>
<keyword evidence="12" id="KW-1185">Reference proteome</keyword>
<feature type="compositionally biased region" description="Low complexity" evidence="9">
    <location>
        <begin position="29"/>
        <end position="41"/>
    </location>
</feature>
<evidence type="ECO:0000313" key="11">
    <source>
        <dbReference type="EMBL" id="KAF6027984.1"/>
    </source>
</evidence>
<dbReference type="InterPro" id="IPR036058">
    <property type="entry name" value="Kazal_dom_sf"/>
</dbReference>
<feature type="transmembrane region" description="Helical" evidence="8">
    <location>
        <begin position="320"/>
        <end position="345"/>
    </location>
</feature>